<keyword evidence="8" id="KW-1133">Transmembrane helix</keyword>
<keyword evidence="10 11" id="KW-0472">Membrane</keyword>
<dbReference type="GO" id="GO:0005743">
    <property type="term" value="C:mitochondrial inner membrane"/>
    <property type="evidence" value="ECO:0007669"/>
    <property type="project" value="UniProtKB-SubCell"/>
</dbReference>
<dbReference type="PROSITE" id="PS50920">
    <property type="entry name" value="SOLCAR"/>
    <property type="match status" value="1"/>
</dbReference>
<evidence type="ECO:0000313" key="12">
    <source>
        <dbReference type="EMBL" id="CAI8011214.1"/>
    </source>
</evidence>
<dbReference type="PRINTS" id="PR00926">
    <property type="entry name" value="MITOCARRIER"/>
</dbReference>
<comment type="subcellular location">
    <subcellularLocation>
        <location evidence="1">Mitochondrion inner membrane</location>
        <topology evidence="1">Multi-pass membrane protein</topology>
    </subcellularLocation>
</comment>
<keyword evidence="7" id="KW-0106">Calcium</keyword>
<comment type="caution">
    <text evidence="12">The sequence shown here is derived from an EMBL/GenBank/DDBJ whole genome shotgun (WGS) entry which is preliminary data.</text>
</comment>
<evidence type="ECO:0000256" key="4">
    <source>
        <dbReference type="ARBA" id="ARBA00022692"/>
    </source>
</evidence>
<evidence type="ECO:0000313" key="13">
    <source>
        <dbReference type="Proteomes" id="UP001174909"/>
    </source>
</evidence>
<keyword evidence="6" id="KW-0999">Mitochondrion inner membrane</keyword>
<keyword evidence="4 11" id="KW-0812">Transmembrane</keyword>
<name>A0AA35W8I6_GEOBA</name>
<dbReference type="Gene3D" id="1.50.40.10">
    <property type="entry name" value="Mitochondrial carrier domain"/>
    <property type="match status" value="1"/>
</dbReference>
<evidence type="ECO:0000256" key="10">
    <source>
        <dbReference type="ARBA" id="ARBA00023136"/>
    </source>
</evidence>
<evidence type="ECO:0000256" key="6">
    <source>
        <dbReference type="ARBA" id="ARBA00022792"/>
    </source>
</evidence>
<keyword evidence="5" id="KW-0677">Repeat</keyword>
<reference evidence="12" key="1">
    <citation type="submission" date="2023-03" db="EMBL/GenBank/DDBJ databases">
        <authorList>
            <person name="Steffen K."/>
            <person name="Cardenas P."/>
        </authorList>
    </citation>
    <scope>NUCLEOTIDE SEQUENCE</scope>
</reference>
<evidence type="ECO:0000256" key="1">
    <source>
        <dbReference type="ARBA" id="ARBA00004448"/>
    </source>
</evidence>
<keyword evidence="13" id="KW-1185">Reference proteome</keyword>
<dbReference type="GO" id="GO:0022857">
    <property type="term" value="F:transmembrane transporter activity"/>
    <property type="evidence" value="ECO:0007669"/>
    <property type="project" value="TreeGrafter"/>
</dbReference>
<accession>A0AA35W8I6</accession>
<dbReference type="InterPro" id="IPR002067">
    <property type="entry name" value="MCP"/>
</dbReference>
<dbReference type="InterPro" id="IPR051028">
    <property type="entry name" value="Mito_Solute_Carrier"/>
</dbReference>
<comment type="similarity">
    <text evidence="2">Belongs to the mitochondrial carrier (TC 2.A.29) family.</text>
</comment>
<dbReference type="EMBL" id="CASHTH010001087">
    <property type="protein sequence ID" value="CAI8011214.1"/>
    <property type="molecule type" value="Genomic_DNA"/>
</dbReference>
<organism evidence="12 13">
    <name type="scientific">Geodia barretti</name>
    <name type="common">Barrett's horny sponge</name>
    <dbReference type="NCBI Taxonomy" id="519541"/>
    <lineage>
        <taxon>Eukaryota</taxon>
        <taxon>Metazoa</taxon>
        <taxon>Porifera</taxon>
        <taxon>Demospongiae</taxon>
        <taxon>Heteroscleromorpha</taxon>
        <taxon>Tetractinellida</taxon>
        <taxon>Astrophorina</taxon>
        <taxon>Geodiidae</taxon>
        <taxon>Geodia</taxon>
    </lineage>
</organism>
<protein>
    <submittedName>
        <fullName evidence="12">Mitochondrial substrate carrier family protein X</fullName>
    </submittedName>
</protein>
<dbReference type="Proteomes" id="UP001174909">
    <property type="component" value="Unassembled WGS sequence"/>
</dbReference>
<gene>
    <name evidence="12" type="ORF">GBAR_LOCUS7277</name>
</gene>
<feature type="repeat" description="Solcar" evidence="11">
    <location>
        <begin position="110"/>
        <end position="187"/>
    </location>
</feature>
<dbReference type="PANTHER" id="PTHR45678:SF9">
    <property type="entry name" value="CALCIUM-BINDING MITOCHONDRIAL CARRIER PROTEIN ARALAR1"/>
    <property type="match status" value="1"/>
</dbReference>
<dbReference type="PANTHER" id="PTHR45678">
    <property type="entry name" value="MITOCHONDRIAL 2-OXODICARBOXYLATE CARRIER 1-RELATED"/>
    <property type="match status" value="1"/>
</dbReference>
<dbReference type="InterPro" id="IPR023395">
    <property type="entry name" value="MCP_dom_sf"/>
</dbReference>
<evidence type="ECO:0000256" key="5">
    <source>
        <dbReference type="ARBA" id="ARBA00022737"/>
    </source>
</evidence>
<keyword evidence="3" id="KW-0813">Transport</keyword>
<evidence type="ECO:0000256" key="11">
    <source>
        <dbReference type="PROSITE-ProRule" id="PRU00282"/>
    </source>
</evidence>
<dbReference type="SUPFAM" id="SSF103506">
    <property type="entry name" value="Mitochondrial carrier"/>
    <property type="match status" value="1"/>
</dbReference>
<dbReference type="AlphaFoldDB" id="A0AA35W8I6"/>
<proteinExistence type="inferred from homology"/>
<evidence type="ECO:0000256" key="7">
    <source>
        <dbReference type="ARBA" id="ARBA00022837"/>
    </source>
</evidence>
<keyword evidence="9" id="KW-0496">Mitochondrion</keyword>
<evidence type="ECO:0000256" key="3">
    <source>
        <dbReference type="ARBA" id="ARBA00022448"/>
    </source>
</evidence>
<evidence type="ECO:0000256" key="9">
    <source>
        <dbReference type="ARBA" id="ARBA00023128"/>
    </source>
</evidence>
<sequence>MAKGNEKQPNAGRQPPKVIRVMQDFALSGLAASLSHIPHHPLYTLKSHMMFYGKGFSMKQFLVISLESRGTFLMRGVMVRSIGIAPEKSFKIMGLQGGTHLANYLFPQCSKGFEWAFAGSVAGAATTIIGCPSERSMVLAHIEGKTFWEVVRTKGVRVLYNGAMATLYRDITFNSCLFTGRGYIMKLYKNKYGEEPSSFKKVWIGLPASVFAGVVACPFDVVKTRIQGTEKLGMLVTLISG</sequence>
<evidence type="ECO:0000256" key="2">
    <source>
        <dbReference type="ARBA" id="ARBA00006375"/>
    </source>
</evidence>
<dbReference type="InterPro" id="IPR018108">
    <property type="entry name" value="MCP_transmembrane"/>
</dbReference>
<evidence type="ECO:0000256" key="8">
    <source>
        <dbReference type="ARBA" id="ARBA00022989"/>
    </source>
</evidence>